<dbReference type="Proteomes" id="UP000735302">
    <property type="component" value="Unassembled WGS sequence"/>
</dbReference>
<keyword evidence="2" id="KW-1185">Reference proteome</keyword>
<organism evidence="1 2">
    <name type="scientific">Plakobranchus ocellatus</name>
    <dbReference type="NCBI Taxonomy" id="259542"/>
    <lineage>
        <taxon>Eukaryota</taxon>
        <taxon>Metazoa</taxon>
        <taxon>Spiralia</taxon>
        <taxon>Lophotrochozoa</taxon>
        <taxon>Mollusca</taxon>
        <taxon>Gastropoda</taxon>
        <taxon>Heterobranchia</taxon>
        <taxon>Euthyneura</taxon>
        <taxon>Panpulmonata</taxon>
        <taxon>Sacoglossa</taxon>
        <taxon>Placobranchoidea</taxon>
        <taxon>Plakobranchidae</taxon>
        <taxon>Plakobranchus</taxon>
    </lineage>
</organism>
<sequence>MDIVGFRPHEWTMGQLGLSLYSRVSSSIDCICFCTWPVAVKRLACRHRGCNSWTGGATSAEGKMSWLSEWLKPRKVGMWVSKRLVYMVMSNNNSDKLCPKGERDSCPSGHEMKRCPKGEGFLCRPCAENFYQPNENWIGDKCRYKWVPTSSVPYSSTLYHLFLSLSFLRDVGGTMGNASTLLSAVRACHERPGLTKAWKPQIILM</sequence>
<dbReference type="EMBL" id="BLXT01007807">
    <property type="protein sequence ID" value="GFO42538.1"/>
    <property type="molecule type" value="Genomic_DNA"/>
</dbReference>
<comment type="caution">
    <text evidence="1">The sequence shown here is derived from an EMBL/GenBank/DDBJ whole genome shotgun (WGS) entry which is preliminary data.</text>
</comment>
<name>A0AAV4DE76_9GAST</name>
<protein>
    <submittedName>
        <fullName evidence="1">Uncharacterized protein</fullName>
    </submittedName>
</protein>
<evidence type="ECO:0000313" key="2">
    <source>
        <dbReference type="Proteomes" id="UP000735302"/>
    </source>
</evidence>
<dbReference type="AlphaFoldDB" id="A0AAV4DE76"/>
<accession>A0AAV4DE76</accession>
<gene>
    <name evidence="1" type="ORF">PoB_006904300</name>
</gene>
<evidence type="ECO:0000313" key="1">
    <source>
        <dbReference type="EMBL" id="GFO42538.1"/>
    </source>
</evidence>
<reference evidence="1 2" key="1">
    <citation type="journal article" date="2021" name="Elife">
        <title>Chloroplast acquisition without the gene transfer in kleptoplastic sea slugs, Plakobranchus ocellatus.</title>
        <authorList>
            <person name="Maeda T."/>
            <person name="Takahashi S."/>
            <person name="Yoshida T."/>
            <person name="Shimamura S."/>
            <person name="Takaki Y."/>
            <person name="Nagai Y."/>
            <person name="Toyoda A."/>
            <person name="Suzuki Y."/>
            <person name="Arimoto A."/>
            <person name="Ishii H."/>
            <person name="Satoh N."/>
            <person name="Nishiyama T."/>
            <person name="Hasebe M."/>
            <person name="Maruyama T."/>
            <person name="Minagawa J."/>
            <person name="Obokata J."/>
            <person name="Shigenobu S."/>
        </authorList>
    </citation>
    <scope>NUCLEOTIDE SEQUENCE [LARGE SCALE GENOMIC DNA]</scope>
</reference>
<proteinExistence type="predicted"/>